<dbReference type="Pfam" id="PF12751">
    <property type="entry name" value="Vac7"/>
    <property type="match status" value="1"/>
</dbReference>
<dbReference type="AlphaFoldDB" id="A0A4T0X3R9"/>
<feature type="compositionally biased region" description="Low complexity" evidence="1">
    <location>
        <begin position="1"/>
        <end position="21"/>
    </location>
</feature>
<evidence type="ECO:0008006" key="5">
    <source>
        <dbReference type="Google" id="ProtNLM"/>
    </source>
</evidence>
<feature type="region of interest" description="Disordered" evidence="1">
    <location>
        <begin position="203"/>
        <end position="283"/>
    </location>
</feature>
<dbReference type="GO" id="GO:0000011">
    <property type="term" value="P:vacuole inheritance"/>
    <property type="evidence" value="ECO:0007669"/>
    <property type="project" value="TreeGrafter"/>
</dbReference>
<dbReference type="GO" id="GO:1903778">
    <property type="term" value="P:protein localization to vacuolar membrane"/>
    <property type="evidence" value="ECO:0007669"/>
    <property type="project" value="TreeGrafter"/>
</dbReference>
<dbReference type="STRING" id="52247.A0A4T0X3R9"/>
<sequence>MSEKLISNSVNNSSSSLASLKGGKGKHKPQSTMISVIEEQSNDDDMIHILPIAPSANRTIAQTSLDNESRNEEIVDKAEISEKVQDSSSVKMLPSVTEEVKIQNAKLEKKSVEHLSNGLASKNDLKLKKTTNPSISSLRAMSIQGTYPTTSSASTTMTKASTRAEFFAAKLHDAIKNDTKNQNDTIETFVYDTSSNAAAALNEHDSDITATDTKTNSNDTHASPKNTTISSNDSPSSNQAYDDYFDVKSKSSIVSRKQNRKKPSKVFSDKYSHTELKPSRSEKHIKCDFERSDKPEMDTKSVNQLRQITSRLFDNKILQQRRQSEIDNELVDDSFEEDLDFYESSLSNFVPNNDNYISNSNYRKQLNQKTINLQNSDSHDIEYGNEANEYLASNLHVTNTNQGYKQNLNASYLNKQAMNGSLNFPDYGSIDFDKRKSKRSMYHNSPHDFTSVRAQRLKQIRSFCYSMSLIVLLLFIGFVCGFILATNKELQGLKVVEVHNTLVSQEELVFDMVFSAFDPGLMSIKIDTVQLDVFAKTQYIYHTIENLEHTESSYDTVLLGSIYVLEIPLYFEGGFLNRKRDTSETQIRIINPCSLDSPNDDHDKRRNHNNTIISGVNAERIMKPILLTPDPRWLNISRHPFDLIVRGAMMYKLPFSGQNHTVSVSYTGYIDPTDDSI</sequence>
<evidence type="ECO:0000313" key="4">
    <source>
        <dbReference type="Proteomes" id="UP000307173"/>
    </source>
</evidence>
<feature type="compositionally biased region" description="Basic and acidic residues" evidence="1">
    <location>
        <begin position="267"/>
        <end position="283"/>
    </location>
</feature>
<dbReference type="GO" id="GO:0010513">
    <property type="term" value="P:positive regulation of phosphatidylinositol biosynthetic process"/>
    <property type="evidence" value="ECO:0007669"/>
    <property type="project" value="TreeGrafter"/>
</dbReference>
<dbReference type="EMBL" id="SELW01000288">
    <property type="protein sequence ID" value="TID29512.1"/>
    <property type="molecule type" value="Genomic_DNA"/>
</dbReference>
<protein>
    <recommendedName>
        <fullName evidence="5">Vacuolar segregation protein 7</fullName>
    </recommendedName>
</protein>
<name>A0A4T0X3R9_9ASCO</name>
<evidence type="ECO:0000256" key="2">
    <source>
        <dbReference type="SAM" id="Phobius"/>
    </source>
</evidence>
<keyword evidence="2" id="KW-0812">Transmembrane</keyword>
<dbReference type="GO" id="GO:0070772">
    <property type="term" value="C:PAS complex"/>
    <property type="evidence" value="ECO:0007669"/>
    <property type="project" value="TreeGrafter"/>
</dbReference>
<dbReference type="InterPro" id="IPR024260">
    <property type="entry name" value="Vac7"/>
</dbReference>
<dbReference type="Proteomes" id="UP000307173">
    <property type="component" value="Unassembled WGS sequence"/>
</dbReference>
<keyword evidence="2" id="KW-0472">Membrane</keyword>
<feature type="transmembrane region" description="Helical" evidence="2">
    <location>
        <begin position="463"/>
        <end position="485"/>
    </location>
</feature>
<accession>A0A4T0X3R9</accession>
<gene>
    <name evidence="3" type="ORF">CANINC_001907</name>
</gene>
<proteinExistence type="predicted"/>
<organism evidence="3 4">
    <name type="scientific">Pichia inconspicua</name>
    <dbReference type="NCBI Taxonomy" id="52247"/>
    <lineage>
        <taxon>Eukaryota</taxon>
        <taxon>Fungi</taxon>
        <taxon>Dikarya</taxon>
        <taxon>Ascomycota</taxon>
        <taxon>Saccharomycotina</taxon>
        <taxon>Pichiomycetes</taxon>
        <taxon>Pichiales</taxon>
        <taxon>Pichiaceae</taxon>
        <taxon>Pichia</taxon>
    </lineage>
</organism>
<feature type="compositionally biased region" description="Polar residues" evidence="1">
    <location>
        <begin position="208"/>
        <end position="240"/>
    </location>
</feature>
<dbReference type="OrthoDB" id="1204at2759"/>
<dbReference type="GO" id="GO:0000329">
    <property type="term" value="C:fungal-type vacuole membrane"/>
    <property type="evidence" value="ECO:0007669"/>
    <property type="project" value="TreeGrafter"/>
</dbReference>
<keyword evidence="2" id="KW-1133">Transmembrane helix</keyword>
<feature type="region of interest" description="Disordered" evidence="1">
    <location>
        <begin position="1"/>
        <end position="30"/>
    </location>
</feature>
<evidence type="ECO:0000256" key="1">
    <source>
        <dbReference type="SAM" id="MobiDB-lite"/>
    </source>
</evidence>
<dbReference type="PANTHER" id="PTHR28258">
    <property type="entry name" value="VACUOLAR SEGREGATION PROTEIN 7"/>
    <property type="match status" value="1"/>
</dbReference>
<reference evidence="3 4" key="1">
    <citation type="journal article" date="2019" name="Front. Genet.">
        <title>Whole-Genome Sequencing of the Opportunistic Yeast Pathogen Candida inconspicua Uncovers Its Hybrid Origin.</title>
        <authorList>
            <person name="Mixao V."/>
            <person name="Hansen A.P."/>
            <person name="Saus E."/>
            <person name="Boekhout T."/>
            <person name="Lass-Florl C."/>
            <person name="Gabaldon T."/>
        </authorList>
    </citation>
    <scope>NUCLEOTIDE SEQUENCE [LARGE SCALE GENOMIC DNA]</scope>
    <source>
        <strain evidence="3 4">CBS 180</strain>
    </source>
</reference>
<dbReference type="PANTHER" id="PTHR28258:SF1">
    <property type="entry name" value="VACUOLAR SEGREGATION PROTEIN 7"/>
    <property type="match status" value="1"/>
</dbReference>
<keyword evidence="4" id="KW-1185">Reference proteome</keyword>
<evidence type="ECO:0000313" key="3">
    <source>
        <dbReference type="EMBL" id="TID29512.1"/>
    </source>
</evidence>
<comment type="caution">
    <text evidence="3">The sequence shown here is derived from an EMBL/GenBank/DDBJ whole genome shotgun (WGS) entry which is preliminary data.</text>
</comment>